<dbReference type="Proteomes" id="UP000242222">
    <property type="component" value="Unassembled WGS sequence"/>
</dbReference>
<keyword evidence="1" id="KW-0812">Transmembrane</keyword>
<protein>
    <submittedName>
        <fullName evidence="2">Branched-chain amino acid transport protein (AzlD)</fullName>
    </submittedName>
</protein>
<proteinExistence type="predicted"/>
<accession>A0A1I4UQA9</accession>
<organism evidence="2 3">
    <name type="scientific">Izhakiella capsodis</name>
    <dbReference type="NCBI Taxonomy" id="1367852"/>
    <lineage>
        <taxon>Bacteria</taxon>
        <taxon>Pseudomonadati</taxon>
        <taxon>Pseudomonadota</taxon>
        <taxon>Gammaproteobacteria</taxon>
        <taxon>Enterobacterales</taxon>
        <taxon>Erwiniaceae</taxon>
        <taxon>Izhakiella</taxon>
    </lineage>
</organism>
<feature type="transmembrane region" description="Helical" evidence="1">
    <location>
        <begin position="6"/>
        <end position="30"/>
    </location>
</feature>
<dbReference type="RefSeq" id="WP_230479476.1">
    <property type="nucleotide sequence ID" value="NZ_FOVC01000001.1"/>
</dbReference>
<dbReference type="InterPro" id="IPR008407">
    <property type="entry name" value="Brnchd-chn_aa_trnsp_AzlD"/>
</dbReference>
<gene>
    <name evidence="2" type="ORF">SAMN05216516_101259</name>
</gene>
<evidence type="ECO:0000256" key="1">
    <source>
        <dbReference type="SAM" id="Phobius"/>
    </source>
</evidence>
<feature type="transmembrane region" description="Helical" evidence="1">
    <location>
        <begin position="72"/>
        <end position="105"/>
    </location>
</feature>
<reference evidence="3" key="1">
    <citation type="submission" date="2016-10" db="EMBL/GenBank/DDBJ databases">
        <authorList>
            <person name="Varghese N."/>
            <person name="Submissions S."/>
        </authorList>
    </citation>
    <scope>NUCLEOTIDE SEQUENCE [LARGE SCALE GENOMIC DNA]</scope>
    <source>
        <strain evidence="3">N6PO6</strain>
    </source>
</reference>
<feature type="transmembrane region" description="Helical" evidence="1">
    <location>
        <begin position="42"/>
        <end position="60"/>
    </location>
</feature>
<evidence type="ECO:0000313" key="3">
    <source>
        <dbReference type="Proteomes" id="UP000242222"/>
    </source>
</evidence>
<sequence>MMEHPWWIVGGILALAVGTYLIRLMGVVLGNRLGLGESSRQLLNDAATILLVTVAVSAAFQQDGHFSGAARVAGVVAGLLLALARQSIIVVVITAAAVTAILRYFGIH</sequence>
<keyword evidence="3" id="KW-1185">Reference proteome</keyword>
<dbReference type="Pfam" id="PF05437">
    <property type="entry name" value="AzlD"/>
    <property type="match status" value="1"/>
</dbReference>
<keyword evidence="1" id="KW-1133">Transmembrane helix</keyword>
<evidence type="ECO:0000313" key="2">
    <source>
        <dbReference type="EMBL" id="SFM91128.1"/>
    </source>
</evidence>
<dbReference type="STRING" id="1367852.SAMN05216516_101259"/>
<dbReference type="AlphaFoldDB" id="A0A1I4UQA9"/>
<keyword evidence="1" id="KW-0472">Membrane</keyword>
<name>A0A1I4UQA9_9GAMM</name>
<dbReference type="EMBL" id="FOVC01000001">
    <property type="protein sequence ID" value="SFM91128.1"/>
    <property type="molecule type" value="Genomic_DNA"/>
</dbReference>